<name>A0ABW0WWC9_STRNO</name>
<keyword evidence="3" id="KW-1185">Reference proteome</keyword>
<dbReference type="SUPFAM" id="SSF81901">
    <property type="entry name" value="HCP-like"/>
    <property type="match status" value="1"/>
</dbReference>
<dbReference type="EMBL" id="JBHSOE010000105">
    <property type="protein sequence ID" value="MFC5660595.1"/>
    <property type="molecule type" value="Genomic_DNA"/>
</dbReference>
<evidence type="ECO:0000313" key="3">
    <source>
        <dbReference type="Proteomes" id="UP001596065"/>
    </source>
</evidence>
<reference evidence="3" key="1">
    <citation type="journal article" date="2019" name="Int. J. Syst. Evol. Microbiol.">
        <title>The Global Catalogue of Microorganisms (GCM) 10K type strain sequencing project: providing services to taxonomists for standard genome sequencing and annotation.</title>
        <authorList>
            <consortium name="The Broad Institute Genomics Platform"/>
            <consortium name="The Broad Institute Genome Sequencing Center for Infectious Disease"/>
            <person name="Wu L."/>
            <person name="Ma J."/>
        </authorList>
    </citation>
    <scope>NUCLEOTIDE SEQUENCE [LARGE SCALE GENOMIC DNA]</scope>
    <source>
        <strain evidence="3">KCTC 5701</strain>
    </source>
</reference>
<accession>A0ABW0WWC9</accession>
<evidence type="ECO:0000256" key="1">
    <source>
        <dbReference type="SAM" id="MobiDB-lite"/>
    </source>
</evidence>
<comment type="caution">
    <text evidence="2">The sequence shown here is derived from an EMBL/GenBank/DDBJ whole genome shotgun (WGS) entry which is preliminary data.</text>
</comment>
<protein>
    <submittedName>
        <fullName evidence="2">Tetratricopeptide repeat protein</fullName>
    </submittedName>
</protein>
<evidence type="ECO:0000313" key="2">
    <source>
        <dbReference type="EMBL" id="MFC5660595.1"/>
    </source>
</evidence>
<dbReference type="Proteomes" id="UP001596065">
    <property type="component" value="Unassembled WGS sequence"/>
</dbReference>
<dbReference type="Gene3D" id="1.25.40.10">
    <property type="entry name" value="Tetratricopeptide repeat domain"/>
    <property type="match status" value="2"/>
</dbReference>
<organism evidence="2 3">
    <name type="scientific">Streptomyces nogalater</name>
    <dbReference type="NCBI Taxonomy" id="38314"/>
    <lineage>
        <taxon>Bacteria</taxon>
        <taxon>Bacillati</taxon>
        <taxon>Actinomycetota</taxon>
        <taxon>Actinomycetes</taxon>
        <taxon>Kitasatosporales</taxon>
        <taxon>Streptomycetaceae</taxon>
        <taxon>Streptomyces</taxon>
    </lineage>
</organism>
<gene>
    <name evidence="2" type="ORF">ACFP3J_34655</name>
</gene>
<dbReference type="InterPro" id="IPR011990">
    <property type="entry name" value="TPR-like_helical_dom_sf"/>
</dbReference>
<sequence length="837" mass="90490">MGRETDGNRVENSVGNRVENSVVAGDSFQIGAVHGTVNVFTGARRPGSVPEGFWTAADSVAPAGLGLVRVRDADPLHLGVHRPIRGTGAEPSALPPYVPRDMDIRDGDGLRPRIEEASRRGGFVLLVGDSSVGKTRSLYEAVNALLPDWWLVHPSDAAQTEHLVGLSPRRLVVWLDELQNHVSGGHQLTAATVRTLLTPPRQVVIVGTLWPHYHDAWTALPVTGQDEDRHRGERELLKLAEIVHVAASFGASERERAVTLAAADERLRRALQAEDFGLTQVIAGAPQLVHRWENAGPYARALMTAAVDATLLGVQSPVPESLLRSAVPGYCGPAERAGAPDDWFEQALHYATRPLLGATSVLVPVSDGRAMGSPDGYRVADYLLQHTGRAQRAVPPPETFWEACAEHLTDTADLVRTGSAAAARQRVGAAVPLLRKAVEAGSVSAMQELGDLYRRTGDRAGAEEMADRLSASAHPDAALYRTLLAGWDFEELLDLAEAGNEYAVSHLIEYGHPRLGISLLLEDLDPDDLWAWYKLAELFHEEDENERAIAILEMLHEREHDDALPFLTELLQEEGDAERLYELTEEGYFAAARCLAELLQEKGRTEEALEVLWEFADEGDDEVDYTLAHTLALQGDLDTLLERAARGHADAASEAAKLLRDRGDVDRAVEVLTPIAGAGGYVAGELAELLRVGGRVDDLRKRAEAGDAHAAGELARVAIEEGDLDEAVRLHALKGTASAAFRLTDQLVDALVARGEADRAVRLFRDVGDAPPFGLRELLKKLGRAEELRGLVDQGDAHAVWDLAEVLRGQGRADEADALLSRGLTADGRIPPTGPAG</sequence>
<feature type="region of interest" description="Disordered" evidence="1">
    <location>
        <begin position="82"/>
        <end position="101"/>
    </location>
</feature>
<proteinExistence type="predicted"/>
<dbReference type="RefSeq" id="WP_344349212.1">
    <property type="nucleotide sequence ID" value="NZ_BAAASM010000026.1"/>
</dbReference>